<dbReference type="InterPro" id="IPR000551">
    <property type="entry name" value="MerR-type_HTH_dom"/>
</dbReference>
<evidence type="ECO:0000259" key="3">
    <source>
        <dbReference type="PROSITE" id="PS50937"/>
    </source>
</evidence>
<dbReference type="SMART" id="SM00422">
    <property type="entry name" value="HTH_MERR"/>
    <property type="match status" value="1"/>
</dbReference>
<dbReference type="AlphaFoldDB" id="A0A9X2BGF3"/>
<evidence type="ECO:0000313" key="4">
    <source>
        <dbReference type="EMBL" id="MCK6258267.1"/>
    </source>
</evidence>
<dbReference type="InterPro" id="IPR047057">
    <property type="entry name" value="MerR_fam"/>
</dbReference>
<dbReference type="RefSeq" id="WP_248253596.1">
    <property type="nucleotide sequence ID" value="NZ_JAIWJX010000002.1"/>
</dbReference>
<gene>
    <name evidence="4" type="ORF">LCY76_16970</name>
</gene>
<dbReference type="SUPFAM" id="SSF46955">
    <property type="entry name" value="Putative DNA-binding domain"/>
    <property type="match status" value="1"/>
</dbReference>
<evidence type="ECO:0000256" key="1">
    <source>
        <dbReference type="ARBA" id="ARBA00023125"/>
    </source>
</evidence>
<name>A0A9X2BGF3_9BACL</name>
<evidence type="ECO:0000256" key="2">
    <source>
        <dbReference type="SAM" id="Coils"/>
    </source>
</evidence>
<keyword evidence="5" id="KW-1185">Reference proteome</keyword>
<organism evidence="4 5">
    <name type="scientific">Fictibacillus marinisediminis</name>
    <dbReference type="NCBI Taxonomy" id="2878389"/>
    <lineage>
        <taxon>Bacteria</taxon>
        <taxon>Bacillati</taxon>
        <taxon>Bacillota</taxon>
        <taxon>Bacilli</taxon>
        <taxon>Bacillales</taxon>
        <taxon>Fictibacillaceae</taxon>
        <taxon>Fictibacillus</taxon>
    </lineage>
</organism>
<keyword evidence="1" id="KW-0238">DNA-binding</keyword>
<dbReference type="PROSITE" id="PS50937">
    <property type="entry name" value="HTH_MERR_2"/>
    <property type="match status" value="1"/>
</dbReference>
<feature type="domain" description="HTH merR-type" evidence="3">
    <location>
        <begin position="1"/>
        <end position="73"/>
    </location>
</feature>
<dbReference type="GO" id="GO:0003677">
    <property type="term" value="F:DNA binding"/>
    <property type="evidence" value="ECO:0007669"/>
    <property type="project" value="UniProtKB-KW"/>
</dbReference>
<comment type="caution">
    <text evidence="4">The sequence shown here is derived from an EMBL/GenBank/DDBJ whole genome shotgun (WGS) entry which is preliminary data.</text>
</comment>
<dbReference type="Gene3D" id="1.10.1660.10">
    <property type="match status" value="1"/>
</dbReference>
<keyword evidence="2" id="KW-0175">Coiled coil</keyword>
<dbReference type="EMBL" id="JAIWJX010000002">
    <property type="protein sequence ID" value="MCK6258267.1"/>
    <property type="molecule type" value="Genomic_DNA"/>
</dbReference>
<reference evidence="4" key="1">
    <citation type="submission" date="2021-09" db="EMBL/GenBank/DDBJ databases">
        <title>Genome analysis of Fictibacillus sp. KIGAM418 isolated from marine sediment.</title>
        <authorList>
            <person name="Seo M.-J."/>
            <person name="Cho E.-S."/>
            <person name="Hwang C.Y."/>
        </authorList>
    </citation>
    <scope>NUCLEOTIDE SEQUENCE</scope>
    <source>
        <strain evidence="4">KIGAM418</strain>
    </source>
</reference>
<protein>
    <submittedName>
        <fullName evidence="4">MerR family transcriptional regulator</fullName>
    </submittedName>
</protein>
<dbReference type="Proteomes" id="UP001139011">
    <property type="component" value="Unassembled WGS sequence"/>
</dbReference>
<sequence>MNWIKIDEVAKITGITKRAIRYYEEIGLIQPPERSDGQVRLYTEKDVQQIKRVVDAKEVLGFSLQELQHFLRIKERILEHKEQYETSRDKTFQHSELEEIAVGLIEQRDMLEEKMEKMKSFQDELKDLIQKVENLLNV</sequence>
<dbReference type="PANTHER" id="PTHR30204">
    <property type="entry name" value="REDOX-CYCLING DRUG-SENSING TRANSCRIPTIONAL ACTIVATOR SOXR"/>
    <property type="match status" value="1"/>
</dbReference>
<feature type="coiled-coil region" evidence="2">
    <location>
        <begin position="94"/>
        <end position="138"/>
    </location>
</feature>
<dbReference type="PANTHER" id="PTHR30204:SF58">
    <property type="entry name" value="HTH-TYPE TRANSCRIPTIONAL REGULATOR YFMP"/>
    <property type="match status" value="1"/>
</dbReference>
<dbReference type="InterPro" id="IPR009061">
    <property type="entry name" value="DNA-bd_dom_put_sf"/>
</dbReference>
<evidence type="ECO:0000313" key="5">
    <source>
        <dbReference type="Proteomes" id="UP001139011"/>
    </source>
</evidence>
<dbReference type="Pfam" id="PF13411">
    <property type="entry name" value="MerR_1"/>
    <property type="match status" value="1"/>
</dbReference>
<proteinExistence type="predicted"/>
<accession>A0A9X2BGF3</accession>
<dbReference type="PRINTS" id="PR00040">
    <property type="entry name" value="HTHMERR"/>
</dbReference>
<dbReference type="GO" id="GO:0003700">
    <property type="term" value="F:DNA-binding transcription factor activity"/>
    <property type="evidence" value="ECO:0007669"/>
    <property type="project" value="InterPro"/>
</dbReference>